<name>I3SHA9_MEDTR</name>
<accession>I3SHA9</accession>
<evidence type="ECO:0000313" key="1">
    <source>
        <dbReference type="EMBL" id="AFK39651.1"/>
    </source>
</evidence>
<proteinExistence type="evidence at transcript level"/>
<dbReference type="EMBL" id="BT139856">
    <property type="protein sequence ID" value="AFK39651.1"/>
    <property type="molecule type" value="mRNA"/>
</dbReference>
<sequence length="70" mass="7233">MLTYARSSCFSFVATDSLCTDSFILASALASATLTFSSALTTVASKITSCSLAFPSSVRHIFASLIAASL</sequence>
<protein>
    <submittedName>
        <fullName evidence="1">Uncharacterized protein</fullName>
    </submittedName>
</protein>
<dbReference type="AlphaFoldDB" id="I3SHA9"/>
<organism evidence="1">
    <name type="scientific">Medicago truncatula</name>
    <name type="common">Barrel medic</name>
    <name type="synonym">Medicago tribuloides</name>
    <dbReference type="NCBI Taxonomy" id="3880"/>
    <lineage>
        <taxon>Eukaryota</taxon>
        <taxon>Viridiplantae</taxon>
        <taxon>Streptophyta</taxon>
        <taxon>Embryophyta</taxon>
        <taxon>Tracheophyta</taxon>
        <taxon>Spermatophyta</taxon>
        <taxon>Magnoliopsida</taxon>
        <taxon>eudicotyledons</taxon>
        <taxon>Gunneridae</taxon>
        <taxon>Pentapetalae</taxon>
        <taxon>rosids</taxon>
        <taxon>fabids</taxon>
        <taxon>Fabales</taxon>
        <taxon>Fabaceae</taxon>
        <taxon>Papilionoideae</taxon>
        <taxon>50 kb inversion clade</taxon>
        <taxon>NPAAA clade</taxon>
        <taxon>Hologalegina</taxon>
        <taxon>IRL clade</taxon>
        <taxon>Trifolieae</taxon>
        <taxon>Medicago</taxon>
    </lineage>
</organism>
<reference evidence="1" key="1">
    <citation type="submission" date="2012-05" db="EMBL/GenBank/DDBJ databases">
        <authorList>
            <person name="Krishnakumar V."/>
            <person name="Cheung F."/>
            <person name="Xiao Y."/>
            <person name="Chan A."/>
            <person name="Moskal W.A."/>
            <person name="Town C.D."/>
        </authorList>
    </citation>
    <scope>NUCLEOTIDE SEQUENCE</scope>
</reference>